<dbReference type="PANTHER" id="PTHR35391">
    <property type="entry name" value="C2H2-TYPE DOMAIN-CONTAINING PROTEIN-RELATED"/>
    <property type="match status" value="1"/>
</dbReference>
<dbReference type="eggNOG" id="ENOG502SHF7">
    <property type="taxonomic scope" value="Eukaryota"/>
</dbReference>
<dbReference type="OMA" id="CANICLQ"/>
<dbReference type="KEGG" id="ani:ANIA_07362"/>
<evidence type="ECO:0000313" key="3">
    <source>
        <dbReference type="Proteomes" id="UP000000560"/>
    </source>
</evidence>
<feature type="region of interest" description="Disordered" evidence="1">
    <location>
        <begin position="568"/>
        <end position="589"/>
    </location>
</feature>
<dbReference type="RefSeq" id="XP_680631.1">
    <property type="nucleotide sequence ID" value="XM_675539.1"/>
</dbReference>
<keyword evidence="3" id="KW-1185">Reference proteome</keyword>
<feature type="region of interest" description="Disordered" evidence="1">
    <location>
        <begin position="771"/>
        <end position="795"/>
    </location>
</feature>
<organism evidence="2 3">
    <name type="scientific">Emericella nidulans (strain FGSC A4 / ATCC 38163 / CBS 112.46 / NRRL 194 / M139)</name>
    <name type="common">Aspergillus nidulans</name>
    <dbReference type="NCBI Taxonomy" id="227321"/>
    <lineage>
        <taxon>Eukaryota</taxon>
        <taxon>Fungi</taxon>
        <taxon>Dikarya</taxon>
        <taxon>Ascomycota</taxon>
        <taxon>Pezizomycotina</taxon>
        <taxon>Eurotiomycetes</taxon>
        <taxon>Eurotiomycetidae</taxon>
        <taxon>Eurotiales</taxon>
        <taxon>Aspergillaceae</taxon>
        <taxon>Aspergillus</taxon>
        <taxon>Aspergillus subgen. Nidulantes</taxon>
    </lineage>
</organism>
<reference evidence="3" key="2">
    <citation type="journal article" date="2009" name="Fungal Genet. Biol.">
        <title>The 2008 update of the Aspergillus nidulans genome annotation: a community effort.</title>
        <authorList>
            <person name="Wortman J.R."/>
            <person name="Gilsenan J.M."/>
            <person name="Joardar V."/>
            <person name="Deegan J."/>
            <person name="Clutterbuck J."/>
            <person name="Andersen M.R."/>
            <person name="Archer D."/>
            <person name="Bencina M."/>
            <person name="Braus G."/>
            <person name="Coutinho P."/>
            <person name="von Dohren H."/>
            <person name="Doonan J."/>
            <person name="Driessen A.J."/>
            <person name="Durek P."/>
            <person name="Espeso E."/>
            <person name="Fekete E."/>
            <person name="Flipphi M."/>
            <person name="Estrada C.G."/>
            <person name="Geysens S."/>
            <person name="Goldman G."/>
            <person name="de Groot P.W."/>
            <person name="Hansen K."/>
            <person name="Harris S.D."/>
            <person name="Heinekamp T."/>
            <person name="Helmstaedt K."/>
            <person name="Henrissat B."/>
            <person name="Hofmann G."/>
            <person name="Homan T."/>
            <person name="Horio T."/>
            <person name="Horiuchi H."/>
            <person name="James S."/>
            <person name="Jones M."/>
            <person name="Karaffa L."/>
            <person name="Karanyi Z."/>
            <person name="Kato M."/>
            <person name="Keller N."/>
            <person name="Kelly D.E."/>
            <person name="Kiel J.A."/>
            <person name="Kim J.M."/>
            <person name="van der Klei I.J."/>
            <person name="Klis F.M."/>
            <person name="Kovalchuk A."/>
            <person name="Krasevec N."/>
            <person name="Kubicek C.P."/>
            <person name="Liu B."/>
            <person name="Maccabe A."/>
            <person name="Meyer V."/>
            <person name="Mirabito P."/>
            <person name="Miskei M."/>
            <person name="Mos M."/>
            <person name="Mullins J."/>
            <person name="Nelson D.R."/>
            <person name="Nielsen J."/>
            <person name="Oakley B.R."/>
            <person name="Osmani S.A."/>
            <person name="Pakula T."/>
            <person name="Paszewski A."/>
            <person name="Paulsen I."/>
            <person name="Pilsyk S."/>
            <person name="Pocsi I."/>
            <person name="Punt P.J."/>
            <person name="Ram A.F."/>
            <person name="Ren Q."/>
            <person name="Robellet X."/>
            <person name="Robson G."/>
            <person name="Seiboth B."/>
            <person name="van Solingen P."/>
            <person name="Specht T."/>
            <person name="Sun J."/>
            <person name="Taheri-Talesh N."/>
            <person name="Takeshita N."/>
            <person name="Ussery D."/>
            <person name="vanKuyk P.A."/>
            <person name="Visser H."/>
            <person name="van de Vondervoort P.J."/>
            <person name="de Vries R.P."/>
            <person name="Walton J."/>
            <person name="Xiang X."/>
            <person name="Xiong Y."/>
            <person name="Zeng A.P."/>
            <person name="Brandt B.W."/>
            <person name="Cornell M.J."/>
            <person name="van den Hondel C.A."/>
            <person name="Visser J."/>
            <person name="Oliver S.G."/>
            <person name="Turner G."/>
        </authorList>
    </citation>
    <scope>GENOME REANNOTATION</scope>
    <source>
        <strain evidence="3">FGSC A4 / ATCC 38163 / CBS 112.46 / NRRL 194 / M139</strain>
    </source>
</reference>
<dbReference type="InParanoid" id="Q5AWG8"/>
<feature type="compositionally biased region" description="Polar residues" evidence="1">
    <location>
        <begin position="784"/>
        <end position="793"/>
    </location>
</feature>
<sequence length="930" mass="103961">MEIVWQDATISQCANICLQSFNDCLAQFHLLSPRQQSAVDDQLGRFSIWVSNIGVFAPTRGSLDYRLREAPDIQRLVRRLLRTLNDYIQQYLSQLDYIHPSSDSTCGSPESMSDSLDPIVGGIAEEITLMHQLSNTIRKASRESQNVRAATSFRILNEDGNDIEHWFLDLFALGIIQRRFPGCNETLQKRLAVAMLIRRKRILYRRSRYWKSSTQVLSATAKAIPLPSKEDVTNQEQTLVPEKPEPTLTQREGSIASSRAVTATTLNLEHWKKASAPSVVSRAKTIHWSSHEQLDFPPPPLGPIRRRLKDLRERHLAEHEERLKLLTKPLCQYIRCAFNHDLNAILFHGSSSASSMQIDSKSFLEEELERKIENDRIACNNGSMEVVCPYCCCSLSSSIVTNKLKWIDHVKYDLDPYVCLFDECDSPNELYNHSEDWLNHMRHHSLRWRCTAKSHGVIVFHTRDDYEDHMSSKHKSTKSQLKILAERSSRSSGPLFEYCPLCGESTGHSLEEHVASHLRYLALKSLPFPDSYEYDDCSEDLASEFQSAGGRTRSTILEDDDLSQLPSEIGDQNEPVAHGSPAYPPHLSHESLVHLPPERASQQSHLSSIPTIGDSANGMADLETAAALMTDIQSNAATEPDYVLPKAQSPARFYDPLLPNPVLDTELAGSPAAGPGSSEWEFVNTAHSTHHDSSLDPILSTFQAEVSDSISDNNPNTVQAAPIQRPSDRRVLCHACGQIITPQEEESPELNELENINTLADHAQSMSLGAAGVDPGSAPDATGARNSNNIPTTTDDDLFTRAVSKYRDAFLEQHSHLAEDERLRLWAQQLPQFIDGTSNVPNLIPTLSGRKRRGSGFSEPPAERIEMEDTLGFQSAPTIQFIDEANTERTGTMNRVARETYVTNLDAETADCANTVASPGCEHRDEILKR</sequence>
<dbReference type="Proteomes" id="UP000000560">
    <property type="component" value="Chromosome IV"/>
</dbReference>
<dbReference type="AlphaFoldDB" id="Q5AWG8"/>
<evidence type="ECO:0008006" key="4">
    <source>
        <dbReference type="Google" id="ProtNLM"/>
    </source>
</evidence>
<accession>C8VCI8</accession>
<accession>Q5AWG8</accession>
<gene>
    <name evidence="2" type="ORF">ANIA_07362</name>
</gene>
<name>Q5AWG8_EMENI</name>
<evidence type="ECO:0000313" key="2">
    <source>
        <dbReference type="EMBL" id="CBF78542.1"/>
    </source>
</evidence>
<dbReference type="OrthoDB" id="20872at2759"/>
<reference evidence="3" key="1">
    <citation type="journal article" date="2005" name="Nature">
        <title>Sequencing of Aspergillus nidulans and comparative analysis with A. fumigatus and A. oryzae.</title>
        <authorList>
            <person name="Galagan J.E."/>
            <person name="Calvo S.E."/>
            <person name="Cuomo C."/>
            <person name="Ma L.J."/>
            <person name="Wortman J.R."/>
            <person name="Batzoglou S."/>
            <person name="Lee S.I."/>
            <person name="Basturkmen M."/>
            <person name="Spevak C.C."/>
            <person name="Clutterbuck J."/>
            <person name="Kapitonov V."/>
            <person name="Jurka J."/>
            <person name="Scazzocchio C."/>
            <person name="Farman M."/>
            <person name="Butler J."/>
            <person name="Purcell S."/>
            <person name="Harris S."/>
            <person name="Braus G.H."/>
            <person name="Draht O."/>
            <person name="Busch S."/>
            <person name="D'Enfert C."/>
            <person name="Bouchier C."/>
            <person name="Goldman G.H."/>
            <person name="Bell-Pedersen D."/>
            <person name="Griffiths-Jones S."/>
            <person name="Doonan J.H."/>
            <person name="Yu J."/>
            <person name="Vienken K."/>
            <person name="Pain A."/>
            <person name="Freitag M."/>
            <person name="Selker E.U."/>
            <person name="Archer D.B."/>
            <person name="Penalva M.A."/>
            <person name="Oakley B.R."/>
            <person name="Momany M."/>
            <person name="Tanaka T."/>
            <person name="Kumagai T."/>
            <person name="Asai K."/>
            <person name="Machida M."/>
            <person name="Nierman W.C."/>
            <person name="Denning D.W."/>
            <person name="Caddick M."/>
            <person name="Hynes M."/>
            <person name="Paoletti M."/>
            <person name="Fischer R."/>
            <person name="Miller B."/>
            <person name="Dyer P."/>
            <person name="Sachs M.S."/>
            <person name="Osmani S.A."/>
            <person name="Birren B.W."/>
        </authorList>
    </citation>
    <scope>NUCLEOTIDE SEQUENCE [LARGE SCALE GENOMIC DNA]</scope>
    <source>
        <strain evidence="3">FGSC A4 / ATCC 38163 / CBS 112.46 / NRRL 194 / M139</strain>
    </source>
</reference>
<dbReference type="PANTHER" id="PTHR35391:SF7">
    <property type="entry name" value="C2H2-TYPE DOMAIN-CONTAINING PROTEIN"/>
    <property type="match status" value="1"/>
</dbReference>
<proteinExistence type="predicted"/>
<dbReference type="STRING" id="227321.Q5AWG8"/>
<evidence type="ECO:0000256" key="1">
    <source>
        <dbReference type="SAM" id="MobiDB-lite"/>
    </source>
</evidence>
<dbReference type="EMBL" id="BN001304">
    <property type="protein sequence ID" value="CBF78542.1"/>
    <property type="molecule type" value="Genomic_DNA"/>
</dbReference>
<protein>
    <recommendedName>
        <fullName evidence="4">C2H2-type domain-containing protein</fullName>
    </recommendedName>
</protein>
<dbReference type="HOGENOM" id="CLU_314490_0_0_1"/>
<dbReference type="GeneID" id="2869796"/>